<feature type="region of interest" description="Disordered" evidence="1">
    <location>
        <begin position="337"/>
        <end position="382"/>
    </location>
</feature>
<dbReference type="KEGG" id="mtua:CSH63_27275"/>
<sequence>MNTNLQVDPAVDTADTGQGLADEPRTWWFTFPAGHAFADRYAVTYGTHEAARAAVVAHFGQTFAGQFASEEEAGVRQRGLLRLRSDQWPVAAVSEQVLGEPAAAPAVGGVEVKHEIVRAWKGGPGECGVQCACDLTFDGFDDLAQPTEHMNRHIAKANAELAALAVDEQPAAAVSLEETPAAGGPESRRLPAAELEPGMYVATGEPEMPGWEVRHVERAEDGGDLVGVVFTGPYYVEYDATELLELVDEQLVEQARARARARARRAQQIEGLRQLADLAERDEFVPLPPFTLRIHAGLDSTAAVRRLAAALDLPVTEDRYGARADWRYGGTEPCPAVHLEASAPHGPSAGKSGRASVPALPAAPASAGTVDPAGDEQPGGDR</sequence>
<gene>
    <name evidence="2" type="ORF">CSH63_27275</name>
</gene>
<evidence type="ECO:0000313" key="3">
    <source>
        <dbReference type="Proteomes" id="UP000267804"/>
    </source>
</evidence>
<proteinExistence type="predicted"/>
<protein>
    <submittedName>
        <fullName evidence="2">Uncharacterized protein</fullName>
    </submittedName>
</protein>
<evidence type="ECO:0000313" key="2">
    <source>
        <dbReference type="EMBL" id="AYF31074.1"/>
    </source>
</evidence>
<organism evidence="2 3">
    <name type="scientific">Micromonospora tulbaghiae</name>
    <dbReference type="NCBI Taxonomy" id="479978"/>
    <lineage>
        <taxon>Bacteria</taxon>
        <taxon>Bacillati</taxon>
        <taxon>Actinomycetota</taxon>
        <taxon>Actinomycetes</taxon>
        <taxon>Micromonosporales</taxon>
        <taxon>Micromonosporaceae</taxon>
        <taxon>Micromonospora</taxon>
    </lineage>
</organism>
<evidence type="ECO:0000256" key="1">
    <source>
        <dbReference type="SAM" id="MobiDB-lite"/>
    </source>
</evidence>
<reference evidence="2 3" key="1">
    <citation type="submission" date="2017-10" db="EMBL/GenBank/DDBJ databases">
        <title>Integration of genomic and chemical information greatly accelerates assignment of the full stereostructure of myelolactone, a potent inhibitor of myeloma from a marine-derived Micromonospora.</title>
        <authorList>
            <person name="Kim M.C."/>
            <person name="Machado H."/>
            <person name="Jensen P.R."/>
            <person name="Fenical W."/>
        </authorList>
    </citation>
    <scope>NUCLEOTIDE SEQUENCE [LARGE SCALE GENOMIC DNA]</scope>
    <source>
        <strain evidence="2 3">CNY-010</strain>
    </source>
</reference>
<dbReference type="RefSeq" id="WP_120572684.1">
    <property type="nucleotide sequence ID" value="NZ_CP024087.1"/>
</dbReference>
<dbReference type="AlphaFoldDB" id="A0A386WXG0"/>
<accession>A0A386WXG0</accession>
<dbReference type="Proteomes" id="UP000267804">
    <property type="component" value="Chromosome"/>
</dbReference>
<feature type="compositionally biased region" description="Low complexity" evidence="1">
    <location>
        <begin position="355"/>
        <end position="367"/>
    </location>
</feature>
<dbReference type="EMBL" id="CP024087">
    <property type="protein sequence ID" value="AYF31074.1"/>
    <property type="molecule type" value="Genomic_DNA"/>
</dbReference>
<name>A0A386WXG0_9ACTN</name>